<keyword evidence="11" id="KW-1185">Reference proteome</keyword>
<dbReference type="Pfam" id="PF11728">
    <property type="entry name" value="ArAE_1_C"/>
    <property type="match status" value="1"/>
</dbReference>
<dbReference type="GO" id="GO:0005886">
    <property type="term" value="C:plasma membrane"/>
    <property type="evidence" value="ECO:0007669"/>
    <property type="project" value="UniProtKB-SubCell"/>
</dbReference>
<keyword evidence="2" id="KW-1003">Cell membrane</keyword>
<evidence type="ECO:0000256" key="4">
    <source>
        <dbReference type="ARBA" id="ARBA00022989"/>
    </source>
</evidence>
<organism evidence="9 10">
    <name type="scientific">Lysinibacillus irui</name>
    <dbReference type="NCBI Taxonomy" id="2998077"/>
    <lineage>
        <taxon>Bacteria</taxon>
        <taxon>Bacillati</taxon>
        <taxon>Bacillota</taxon>
        <taxon>Bacilli</taxon>
        <taxon>Bacillales</taxon>
        <taxon>Bacillaceae</taxon>
        <taxon>Lysinibacillus</taxon>
    </lineage>
</organism>
<feature type="transmembrane region" description="Helical" evidence="6">
    <location>
        <begin position="25"/>
        <end position="54"/>
    </location>
</feature>
<dbReference type="PANTHER" id="PTHR40064">
    <property type="entry name" value="MEMBRANE PROTEIN-RELATED"/>
    <property type="match status" value="1"/>
</dbReference>
<gene>
    <name evidence="9" type="ORF">OU989_13750</name>
    <name evidence="8" type="ORF">U6C28_09120</name>
</gene>
<comment type="subcellular location">
    <subcellularLocation>
        <location evidence="1">Cell membrane</location>
        <topology evidence="1">Multi-pass membrane protein</topology>
    </subcellularLocation>
</comment>
<dbReference type="Pfam" id="PF06081">
    <property type="entry name" value="ArAE_1"/>
    <property type="match status" value="1"/>
</dbReference>
<evidence type="ECO:0000256" key="3">
    <source>
        <dbReference type="ARBA" id="ARBA00022692"/>
    </source>
</evidence>
<dbReference type="InterPro" id="IPR038323">
    <property type="entry name" value="ArAE_1_C_sf"/>
</dbReference>
<dbReference type="EMBL" id="JAXUIA010000006">
    <property type="protein sequence ID" value="MEA0976449.1"/>
    <property type="molecule type" value="Genomic_DNA"/>
</dbReference>
<proteinExistence type="predicted"/>
<evidence type="ECO:0000313" key="8">
    <source>
        <dbReference type="EMBL" id="MEA0976449.1"/>
    </source>
</evidence>
<dbReference type="AlphaFoldDB" id="A0AAJ5RG79"/>
<dbReference type="Proteomes" id="UP001219585">
    <property type="component" value="Chromosome"/>
</dbReference>
<keyword evidence="4 6" id="KW-1133">Transmembrane helix</keyword>
<dbReference type="InterPro" id="IPR052984">
    <property type="entry name" value="UPF0421"/>
</dbReference>
<evidence type="ECO:0000256" key="2">
    <source>
        <dbReference type="ARBA" id="ARBA00022475"/>
    </source>
</evidence>
<reference evidence="8 11" key="2">
    <citation type="submission" date="2023-12" db="EMBL/GenBank/DDBJ databases">
        <title>Genome comparison identifies genes involved in endophytic behavior of Lysinibacillus irui and provides insights into its role as a plant-growth promoting bacterium.</title>
        <authorList>
            <person name="Hilario S."/>
            <person name="Matos I."/>
            <person name="Goncalves M.F.M."/>
            <person name="Pardo C.A."/>
            <person name="Santos M.J."/>
        </authorList>
    </citation>
    <scope>NUCLEOTIDE SEQUENCE [LARGE SCALE GENOMIC DNA]</scope>
    <source>
        <strain evidence="8 11">B3</strain>
    </source>
</reference>
<sequence>MKSTKGWEAVGLKKFSIGYRTLKTAIGAAIAIAIAQYFDLASYASAGILTILCVQPTKKKSIYAAYTRLVSSIIAMIFAFVSFELFAYHPLTLAGMLILFIPTIVSLKVADGFISSVVIIMHIYAAEGFSLALVYNELALMAIGYGTGIAINMYMPDIQKELNYYRVKIEELYSKIFIEIASYLRQGDMLWDGHEIIEAIKTLDDAKSLAFKDVENHFMRRKNDYYKYFDMRERQLEIIERVLPKITTLPVIVQEAEIVADFLQDLGEHVHSGNTARHYREKLEQVKHDFSQLPLPQNHEQFIAQAALYQFIEEMDRYLEIKQSFKGLKVKKERPQ</sequence>
<reference evidence="9" key="1">
    <citation type="submission" date="2022-11" db="EMBL/GenBank/DDBJ databases">
        <title>Lysinibacillus irui.</title>
        <authorList>
            <person name="Akintayo S.O."/>
        </authorList>
    </citation>
    <scope>NUCLEOTIDE SEQUENCE</scope>
    <source>
        <strain evidence="9">IRB4-01</strain>
    </source>
</reference>
<feature type="transmembrane region" description="Helical" evidence="6">
    <location>
        <begin position="61"/>
        <end position="81"/>
    </location>
</feature>
<accession>A0AAJ5RG79</accession>
<evidence type="ECO:0000313" key="10">
    <source>
        <dbReference type="Proteomes" id="UP001219585"/>
    </source>
</evidence>
<dbReference type="KEGG" id="liu:OU989_13750"/>
<dbReference type="RefSeq" id="WP_274793603.1">
    <property type="nucleotide sequence ID" value="NZ_CP113527.1"/>
</dbReference>
<feature type="transmembrane region" description="Helical" evidence="6">
    <location>
        <begin position="138"/>
        <end position="155"/>
    </location>
</feature>
<dbReference type="Gene3D" id="1.20.120.940">
    <property type="entry name" value="Putative aromatic acid exporter, C-terminal domain"/>
    <property type="match status" value="1"/>
</dbReference>
<keyword evidence="3 6" id="KW-0812">Transmembrane</keyword>
<evidence type="ECO:0000313" key="9">
    <source>
        <dbReference type="EMBL" id="WDV05372.1"/>
    </source>
</evidence>
<name>A0AAJ5RG79_9BACI</name>
<dbReference type="InterPro" id="IPR010343">
    <property type="entry name" value="ArAE_1"/>
</dbReference>
<dbReference type="Proteomes" id="UP001289615">
    <property type="component" value="Unassembled WGS sequence"/>
</dbReference>
<protein>
    <submittedName>
        <fullName evidence="9">Aromatic acid exporter family protein</fullName>
    </submittedName>
</protein>
<keyword evidence="5 6" id="KW-0472">Membrane</keyword>
<feature type="domain" description="Putative aromatic acid exporter C-terminal" evidence="7">
    <location>
        <begin position="160"/>
        <end position="323"/>
    </location>
</feature>
<dbReference type="InterPro" id="IPR021062">
    <property type="entry name" value="ArAE_1_C"/>
</dbReference>
<evidence type="ECO:0000313" key="11">
    <source>
        <dbReference type="Proteomes" id="UP001289615"/>
    </source>
</evidence>
<evidence type="ECO:0000259" key="7">
    <source>
        <dbReference type="Pfam" id="PF11728"/>
    </source>
</evidence>
<evidence type="ECO:0000256" key="1">
    <source>
        <dbReference type="ARBA" id="ARBA00004651"/>
    </source>
</evidence>
<evidence type="ECO:0000256" key="5">
    <source>
        <dbReference type="ARBA" id="ARBA00023136"/>
    </source>
</evidence>
<dbReference type="EMBL" id="CP113527">
    <property type="protein sequence ID" value="WDV05372.1"/>
    <property type="molecule type" value="Genomic_DNA"/>
</dbReference>
<evidence type="ECO:0000256" key="6">
    <source>
        <dbReference type="SAM" id="Phobius"/>
    </source>
</evidence>
<dbReference type="PANTHER" id="PTHR40064:SF1">
    <property type="entry name" value="MEMBRANE PROTEIN"/>
    <property type="match status" value="1"/>
</dbReference>